<protein>
    <submittedName>
        <fullName evidence="2">Uncharacterized protein</fullName>
    </submittedName>
</protein>
<sequence>MVDIVAQKMPSENDVHVARSFLTKILRSSMRRNEPISRPHSWHSTKFNESQSEAGRRQSPPTAVWHPRYDARSRLNVNKVTHVTRSPPGRASISST</sequence>
<feature type="compositionally biased region" description="Polar residues" evidence="1">
    <location>
        <begin position="42"/>
        <end position="53"/>
    </location>
</feature>
<organism evidence="2 3">
    <name type="scientific">Ataeniobius toweri</name>
    <dbReference type="NCBI Taxonomy" id="208326"/>
    <lineage>
        <taxon>Eukaryota</taxon>
        <taxon>Metazoa</taxon>
        <taxon>Chordata</taxon>
        <taxon>Craniata</taxon>
        <taxon>Vertebrata</taxon>
        <taxon>Euteleostomi</taxon>
        <taxon>Actinopterygii</taxon>
        <taxon>Neopterygii</taxon>
        <taxon>Teleostei</taxon>
        <taxon>Neoteleostei</taxon>
        <taxon>Acanthomorphata</taxon>
        <taxon>Ovalentaria</taxon>
        <taxon>Atherinomorphae</taxon>
        <taxon>Cyprinodontiformes</taxon>
        <taxon>Goodeidae</taxon>
        <taxon>Ataeniobius</taxon>
    </lineage>
</organism>
<accession>A0ABU7B652</accession>
<reference evidence="2 3" key="1">
    <citation type="submission" date="2021-07" db="EMBL/GenBank/DDBJ databases">
        <authorList>
            <person name="Palmer J.M."/>
        </authorList>
    </citation>
    <scope>NUCLEOTIDE SEQUENCE [LARGE SCALE GENOMIC DNA]</scope>
    <source>
        <strain evidence="2 3">AT_MEX2019</strain>
        <tissue evidence="2">Muscle</tissue>
    </source>
</reference>
<evidence type="ECO:0000256" key="1">
    <source>
        <dbReference type="SAM" id="MobiDB-lite"/>
    </source>
</evidence>
<gene>
    <name evidence="2" type="ORF">ATANTOWER_011827</name>
</gene>
<evidence type="ECO:0000313" key="2">
    <source>
        <dbReference type="EMBL" id="MED6246021.1"/>
    </source>
</evidence>
<proteinExistence type="predicted"/>
<evidence type="ECO:0000313" key="3">
    <source>
        <dbReference type="Proteomes" id="UP001345963"/>
    </source>
</evidence>
<name>A0ABU7B652_9TELE</name>
<dbReference type="EMBL" id="JAHUTI010041883">
    <property type="protein sequence ID" value="MED6246021.1"/>
    <property type="molecule type" value="Genomic_DNA"/>
</dbReference>
<keyword evidence="3" id="KW-1185">Reference proteome</keyword>
<comment type="caution">
    <text evidence="2">The sequence shown here is derived from an EMBL/GenBank/DDBJ whole genome shotgun (WGS) entry which is preliminary data.</text>
</comment>
<dbReference type="Proteomes" id="UP001345963">
    <property type="component" value="Unassembled WGS sequence"/>
</dbReference>
<feature type="region of interest" description="Disordered" evidence="1">
    <location>
        <begin position="29"/>
        <end position="64"/>
    </location>
</feature>